<gene>
    <name evidence="1" type="ORF">QNH39_04925</name>
</gene>
<organism evidence="1 2">
    <name type="scientific">Neobacillus novalis</name>
    <dbReference type="NCBI Taxonomy" id="220687"/>
    <lineage>
        <taxon>Bacteria</taxon>
        <taxon>Bacillati</taxon>
        <taxon>Bacillota</taxon>
        <taxon>Bacilli</taxon>
        <taxon>Bacillales</taxon>
        <taxon>Bacillaceae</taxon>
        <taxon>Neobacillus</taxon>
    </lineage>
</organism>
<dbReference type="Proteomes" id="UP001178288">
    <property type="component" value="Chromosome"/>
</dbReference>
<dbReference type="RefSeq" id="WP_066083202.1">
    <property type="nucleotide sequence ID" value="NZ_CP126114.1"/>
</dbReference>
<proteinExistence type="predicted"/>
<dbReference type="EMBL" id="CP126114">
    <property type="protein sequence ID" value="WHY87205.1"/>
    <property type="molecule type" value="Genomic_DNA"/>
</dbReference>
<evidence type="ECO:0000313" key="2">
    <source>
        <dbReference type="Proteomes" id="UP001178288"/>
    </source>
</evidence>
<dbReference type="KEGG" id="nnv:QNH39_04925"/>
<evidence type="ECO:0008006" key="3">
    <source>
        <dbReference type="Google" id="ProtNLM"/>
    </source>
</evidence>
<keyword evidence="2" id="KW-1185">Reference proteome</keyword>
<evidence type="ECO:0000313" key="1">
    <source>
        <dbReference type="EMBL" id="WHY87205.1"/>
    </source>
</evidence>
<sequence length="176" mass="20066">MSLLDIYLQRNGKKRYDVFKETGISQQMLSSVNKKSVSSYSVKTIQAIAKTVGKSEGMVLDELLQLEKEKTIFEVYNAEELLLAFDNKESFIVIKGDYKIKIEELAKSQLSDTETLGLELGSAGAVTILAEGFYQLANLFSKKDDEQKKIESQFRKYKIKKINESELLLSLRQLDY</sequence>
<dbReference type="AlphaFoldDB" id="A0AA95MSJ6"/>
<protein>
    <recommendedName>
        <fullName evidence="3">HTH cro/C1-type domain-containing protein</fullName>
    </recommendedName>
</protein>
<accession>A0AA95MSJ6</accession>
<reference evidence="1" key="1">
    <citation type="submission" date="2023-05" db="EMBL/GenBank/DDBJ databases">
        <title>Comparative genomics of Bacillaceae isolates and their secondary metabolite potential.</title>
        <authorList>
            <person name="Song L."/>
            <person name="Nielsen L.J."/>
            <person name="Mohite O."/>
            <person name="Xu X."/>
            <person name="Weber T."/>
            <person name="Kovacs A.T."/>
        </authorList>
    </citation>
    <scope>NUCLEOTIDE SEQUENCE</scope>
    <source>
        <strain evidence="1">XLM17</strain>
    </source>
</reference>
<name>A0AA95MSJ6_9BACI</name>